<gene>
    <name evidence="2" type="ORF">EXY26_06525</name>
</gene>
<organism evidence="2 3">
    <name type="scientific">Glutamicibacter arilaitensis</name>
    <dbReference type="NCBI Taxonomy" id="256701"/>
    <lineage>
        <taxon>Bacteria</taxon>
        <taxon>Bacillati</taxon>
        <taxon>Actinomycetota</taxon>
        <taxon>Actinomycetes</taxon>
        <taxon>Micrococcales</taxon>
        <taxon>Micrococcaceae</taxon>
        <taxon>Glutamicibacter</taxon>
    </lineage>
</organism>
<dbReference type="PANTHER" id="PTHR39175">
    <property type="entry name" value="FAMILY PROTEIN, PUTATIVE (AFU_ORTHOLOGUE AFUA_3G15060)-RELATED"/>
    <property type="match status" value="1"/>
</dbReference>
<dbReference type="Proteomes" id="UP000297638">
    <property type="component" value="Unassembled WGS sequence"/>
</dbReference>
<proteinExistence type="predicted"/>
<name>A0A4Y8TYK8_9MICC</name>
<protein>
    <submittedName>
        <fullName evidence="2">Glyoxalase</fullName>
    </submittedName>
</protein>
<dbReference type="Gene3D" id="3.10.180.10">
    <property type="entry name" value="2,3-Dihydroxybiphenyl 1,2-Dioxygenase, domain 1"/>
    <property type="match status" value="1"/>
</dbReference>
<reference evidence="2 3" key="1">
    <citation type="submission" date="2019-03" db="EMBL/GenBank/DDBJ databases">
        <title>Glutamicibacter sp. LJH19 genome.</title>
        <authorList>
            <person name="Sinai Borker S."/>
            <person name="Kumar R."/>
        </authorList>
    </citation>
    <scope>NUCLEOTIDE SEQUENCE [LARGE SCALE GENOMIC DNA]</scope>
    <source>
        <strain evidence="2 3">LJH19</strain>
    </source>
</reference>
<accession>A0A4Y8TYK8</accession>
<dbReference type="PANTHER" id="PTHR39175:SF1">
    <property type="entry name" value="FAMILY PROTEIN, PUTATIVE (AFU_ORTHOLOGUE AFUA_3G15060)-RELATED"/>
    <property type="match status" value="1"/>
</dbReference>
<evidence type="ECO:0000259" key="1">
    <source>
        <dbReference type="PROSITE" id="PS51819"/>
    </source>
</evidence>
<dbReference type="InterPro" id="IPR029068">
    <property type="entry name" value="Glyas_Bleomycin-R_OHBP_Dase"/>
</dbReference>
<comment type="caution">
    <text evidence="2">The sequence shown here is derived from an EMBL/GenBank/DDBJ whole genome shotgun (WGS) entry which is preliminary data.</text>
</comment>
<dbReference type="Pfam" id="PF00903">
    <property type="entry name" value="Glyoxalase"/>
    <property type="match status" value="1"/>
</dbReference>
<evidence type="ECO:0000313" key="2">
    <source>
        <dbReference type="EMBL" id="TFH56681.1"/>
    </source>
</evidence>
<dbReference type="InterPro" id="IPR004360">
    <property type="entry name" value="Glyas_Fos-R_dOase_dom"/>
</dbReference>
<dbReference type="EMBL" id="SPDS01000001">
    <property type="protein sequence ID" value="TFH56681.1"/>
    <property type="molecule type" value="Genomic_DNA"/>
</dbReference>
<evidence type="ECO:0000313" key="3">
    <source>
        <dbReference type="Proteomes" id="UP000297638"/>
    </source>
</evidence>
<dbReference type="AlphaFoldDB" id="A0A4Y8TYK8"/>
<dbReference type="InterPro" id="IPR037523">
    <property type="entry name" value="VOC_core"/>
</dbReference>
<dbReference type="PROSITE" id="PS51819">
    <property type="entry name" value="VOC"/>
    <property type="match status" value="1"/>
</dbReference>
<sequence length="128" mass="14346">MRLHHIQISMPRGQEVEARRFYVEGLGMSEASKPPALAGRGGCWFRALDAGTVVAEVHLGVEDEFIPAKKAHPGLVCDSLQEWETLAGRLDSMGYDLSWAERETFEGYLRFHVRDGFGNRLEIMTPAN</sequence>
<feature type="domain" description="VOC" evidence="1">
    <location>
        <begin position="2"/>
        <end position="126"/>
    </location>
</feature>
<dbReference type="RefSeq" id="WP_134779793.1">
    <property type="nucleotide sequence ID" value="NZ_SPDS01000001.1"/>
</dbReference>
<dbReference type="SUPFAM" id="SSF54593">
    <property type="entry name" value="Glyoxalase/Bleomycin resistance protein/Dihydroxybiphenyl dioxygenase"/>
    <property type="match status" value="1"/>
</dbReference>